<dbReference type="Proteomes" id="UP001501446">
    <property type="component" value="Unassembled WGS sequence"/>
</dbReference>
<dbReference type="GO" id="GO:0016874">
    <property type="term" value="F:ligase activity"/>
    <property type="evidence" value="ECO:0007669"/>
    <property type="project" value="UniProtKB-KW"/>
</dbReference>
<sequence>MPWWSRQEATKRLGETLTTARRAPYYSEGPAYRVLERVARGELGAHEGLRSLPILTRRDVTDHNRDMLVVDESQVEISGTSGTSGEPVRFFLDRNRGAREWAYVVDAWSDSGYELGQWRAFFRGQTLSRNRPFILMPSIRELLIRLQAVQPESIHMFWDLIEKRKIQFLHGYASSLLYLAQLIEESDFDTSWRHEIRGLFPVSEQFTAAQEEILGRVFPQAVISVFYGLSEKTAFARMDRDHNYHSYPLYGYVELVDPEGTPVGVGERGRVVTTSLDGRGMPLLRYDTGDSAEFIRREPNGSVVFKDILSRRGREGLVRADGKMFSLTSYGFDGDEFPLIRRFKLRQEVPGKAVLQVQPSPGASESDIAEFFREMSLRGEHHVELELEVIDRFEPTASGKEVMLDQRIPDAPSTWA</sequence>
<dbReference type="PANTHER" id="PTHR36932:SF1">
    <property type="entry name" value="CAPSULAR POLYSACCHARIDE BIOSYNTHESIS PROTEIN"/>
    <property type="match status" value="1"/>
</dbReference>
<dbReference type="SUPFAM" id="SSF56801">
    <property type="entry name" value="Acetyl-CoA synthetase-like"/>
    <property type="match status" value="1"/>
</dbReference>
<dbReference type="Gene3D" id="3.40.50.12780">
    <property type="entry name" value="N-terminal domain of ligase-like"/>
    <property type="match status" value="1"/>
</dbReference>
<keyword evidence="2" id="KW-1185">Reference proteome</keyword>
<comment type="caution">
    <text evidence="1">The sequence shown here is derived from an EMBL/GenBank/DDBJ whole genome shotgun (WGS) entry which is preliminary data.</text>
</comment>
<dbReference type="RefSeq" id="WP_303382415.1">
    <property type="nucleotide sequence ID" value="NZ_BAABLN010000009.1"/>
</dbReference>
<proteinExistence type="predicted"/>
<dbReference type="InterPro" id="IPR053158">
    <property type="entry name" value="CapK_Type1_Caps_Biosynth"/>
</dbReference>
<evidence type="ECO:0000313" key="1">
    <source>
        <dbReference type="EMBL" id="GAA4693454.1"/>
    </source>
</evidence>
<dbReference type="PANTHER" id="PTHR36932">
    <property type="entry name" value="CAPSULAR POLYSACCHARIDE BIOSYNTHESIS PROTEIN"/>
    <property type="match status" value="1"/>
</dbReference>
<accession>A0ABP8WTU1</accession>
<dbReference type="EMBL" id="BAABLN010000009">
    <property type="protein sequence ID" value="GAA4693454.1"/>
    <property type="molecule type" value="Genomic_DNA"/>
</dbReference>
<protein>
    <submittedName>
        <fullName evidence="1">Phenylacetate--CoA ligase family protein</fullName>
    </submittedName>
</protein>
<organism evidence="1 2">
    <name type="scientific">Kocuria gwangalliensis</name>
    <dbReference type="NCBI Taxonomy" id="501592"/>
    <lineage>
        <taxon>Bacteria</taxon>
        <taxon>Bacillati</taxon>
        <taxon>Actinomycetota</taxon>
        <taxon>Actinomycetes</taxon>
        <taxon>Micrococcales</taxon>
        <taxon>Micrococcaceae</taxon>
        <taxon>Kocuria</taxon>
    </lineage>
</organism>
<reference evidence="2" key="1">
    <citation type="journal article" date="2019" name="Int. J. Syst. Evol. Microbiol.">
        <title>The Global Catalogue of Microorganisms (GCM) 10K type strain sequencing project: providing services to taxonomists for standard genome sequencing and annotation.</title>
        <authorList>
            <consortium name="The Broad Institute Genomics Platform"/>
            <consortium name="The Broad Institute Genome Sequencing Center for Infectious Disease"/>
            <person name="Wu L."/>
            <person name="Ma J."/>
        </authorList>
    </citation>
    <scope>NUCLEOTIDE SEQUENCE [LARGE SCALE GENOMIC DNA]</scope>
    <source>
        <strain evidence="2">JCM 18958</strain>
    </source>
</reference>
<name>A0ABP8WTU1_9MICC</name>
<keyword evidence="1" id="KW-0436">Ligase</keyword>
<gene>
    <name evidence="1" type="ORF">GCM10025781_08550</name>
</gene>
<evidence type="ECO:0000313" key="2">
    <source>
        <dbReference type="Proteomes" id="UP001501446"/>
    </source>
</evidence>
<dbReference type="InterPro" id="IPR042099">
    <property type="entry name" value="ANL_N_sf"/>
</dbReference>